<dbReference type="Gene3D" id="3.40.50.12710">
    <property type="match status" value="1"/>
</dbReference>
<dbReference type="RefSeq" id="WP_168115309.1">
    <property type="nucleotide sequence ID" value="NZ_BOON01000047.1"/>
</dbReference>
<evidence type="ECO:0000313" key="4">
    <source>
        <dbReference type="Proteomes" id="UP000599074"/>
    </source>
</evidence>
<dbReference type="AlphaFoldDB" id="A0A8J3TEV0"/>
<dbReference type="Pfam" id="PF02636">
    <property type="entry name" value="Methyltransf_28"/>
    <property type="match status" value="1"/>
</dbReference>
<evidence type="ECO:0008006" key="5">
    <source>
        <dbReference type="Google" id="ProtNLM"/>
    </source>
</evidence>
<dbReference type="GO" id="GO:0035243">
    <property type="term" value="F:protein-arginine omega-N symmetric methyltransferase activity"/>
    <property type="evidence" value="ECO:0007669"/>
    <property type="project" value="TreeGrafter"/>
</dbReference>
<evidence type="ECO:0000256" key="2">
    <source>
        <dbReference type="ARBA" id="ARBA00022679"/>
    </source>
</evidence>
<dbReference type="Proteomes" id="UP000599074">
    <property type="component" value="Unassembled WGS sequence"/>
</dbReference>
<organism evidence="3 4">
    <name type="scientific">Planosporangium mesophilum</name>
    <dbReference type="NCBI Taxonomy" id="689768"/>
    <lineage>
        <taxon>Bacteria</taxon>
        <taxon>Bacillati</taxon>
        <taxon>Actinomycetota</taxon>
        <taxon>Actinomycetes</taxon>
        <taxon>Micromonosporales</taxon>
        <taxon>Micromonosporaceae</taxon>
        <taxon>Planosporangium</taxon>
    </lineage>
</organism>
<keyword evidence="2" id="KW-0808">Transferase</keyword>
<dbReference type="SUPFAM" id="SSF53335">
    <property type="entry name" value="S-adenosyl-L-methionine-dependent methyltransferases"/>
    <property type="match status" value="1"/>
</dbReference>
<evidence type="ECO:0000256" key="1">
    <source>
        <dbReference type="ARBA" id="ARBA00022603"/>
    </source>
</evidence>
<dbReference type="EMBL" id="BOON01000047">
    <property type="protein sequence ID" value="GII25168.1"/>
    <property type="molecule type" value="Genomic_DNA"/>
</dbReference>
<dbReference type="PANTHER" id="PTHR12049">
    <property type="entry name" value="PROTEIN ARGININE METHYLTRANSFERASE NDUFAF7, MITOCHONDRIAL"/>
    <property type="match status" value="1"/>
</dbReference>
<accession>A0A8J3TEV0</accession>
<dbReference type="GO" id="GO:0032259">
    <property type="term" value="P:methylation"/>
    <property type="evidence" value="ECO:0007669"/>
    <property type="project" value="UniProtKB-KW"/>
</dbReference>
<gene>
    <name evidence="3" type="ORF">Pme01_47650</name>
</gene>
<proteinExistence type="predicted"/>
<dbReference type="PANTHER" id="PTHR12049:SF7">
    <property type="entry name" value="PROTEIN ARGININE METHYLTRANSFERASE NDUFAF7, MITOCHONDRIAL"/>
    <property type="match status" value="1"/>
</dbReference>
<evidence type="ECO:0000313" key="3">
    <source>
        <dbReference type="EMBL" id="GII25168.1"/>
    </source>
</evidence>
<name>A0A8J3TEV0_9ACTN</name>
<dbReference type="InterPro" id="IPR003788">
    <property type="entry name" value="NDUFAF7"/>
</dbReference>
<reference evidence="3" key="1">
    <citation type="submission" date="2021-01" db="EMBL/GenBank/DDBJ databases">
        <title>Whole genome shotgun sequence of Planosporangium mesophilum NBRC 109066.</title>
        <authorList>
            <person name="Komaki H."/>
            <person name="Tamura T."/>
        </authorList>
    </citation>
    <scope>NUCLEOTIDE SEQUENCE</scope>
    <source>
        <strain evidence="3">NBRC 109066</strain>
    </source>
</reference>
<comment type="caution">
    <text evidence="3">The sequence shown here is derived from an EMBL/GenBank/DDBJ whole genome shotgun (WGS) entry which is preliminary data.</text>
</comment>
<protein>
    <recommendedName>
        <fullName evidence="5">SAM-dependent methyltransferase</fullName>
    </recommendedName>
</protein>
<keyword evidence="1" id="KW-0489">Methyltransferase</keyword>
<dbReference type="InterPro" id="IPR029063">
    <property type="entry name" value="SAM-dependent_MTases_sf"/>
</dbReference>
<dbReference type="InterPro" id="IPR038375">
    <property type="entry name" value="NDUFAF7_sf"/>
</dbReference>
<keyword evidence="4" id="KW-1185">Reference proteome</keyword>
<sequence length="325" mass="34103">MRRSLYGPEGFFTGPGPGPAGHFRTSAHASPVFAEAVATLVGRVDAALGRPDRLDLVDVGGGRGELWSAVLAALPGDVAARVRPVVVELAPRPAELAPEIGWTSTIPGDLVGVLIATEWLDNEPLDLVEVDDVGAVRYVLVDDAGEERLGPPVEPADTAWLARWWPVEEAPPATRAEIGAPRDAAWADAVAAVTRGLALTVDYGHLRTCRPAFGTLTGFRDGRQVLPVPDGTRDLTAHVAIDACAAAGTAVAGEPAWLTSQRESLRSLGVGGGRPPLELAHRDPQRYLRALAQASVGAELTDPAGLGGHYWLWQPVGLGLEALIP</sequence>